<proteinExistence type="predicted"/>
<dbReference type="EnsemblPlants" id="KQK18041">
    <property type="protein sequence ID" value="KQK18041"/>
    <property type="gene ID" value="BRADI_1g38200v3"/>
</dbReference>
<gene>
    <name evidence="2" type="ORF">BRADI_1g38200v3</name>
</gene>
<sequence>MWPINSSIGARRGRGGRSPSPWPRRHEALSVIKEKSAIGKSGRKACGNATLSPETARGRVPGLPTAPGSTENSTSLVSPLFVIPELDLSAPIRCSIPGPDCHTDRVQGAAASQLGTFLASTTPAEALKTHLPLPFVVPELVTAAPARCSTECSDDSTNRLVKLMSARRYKVFGDVLARSTSVLQPSHVKMLKQQPSLPAAQLQMADKGDFPRPTPRPSFGYCQGNRQLREPWPPPFILLTIVLTPQGTPTPCSPRSTSRKRCYACSRALGVYQNQGYSLGSNYVQQAVPEAWWY</sequence>
<reference evidence="3" key="3">
    <citation type="submission" date="2018-08" db="UniProtKB">
        <authorList>
            <consortium name="EnsemblPlants"/>
        </authorList>
    </citation>
    <scope>IDENTIFICATION</scope>
    <source>
        <strain evidence="3">cv. Bd21</strain>
    </source>
</reference>
<evidence type="ECO:0000313" key="2">
    <source>
        <dbReference type="EMBL" id="KQK18041.1"/>
    </source>
</evidence>
<dbReference type="EMBL" id="CM000880">
    <property type="protein sequence ID" value="KQK18041.1"/>
    <property type="molecule type" value="Genomic_DNA"/>
</dbReference>
<name>I1GY38_BRADI</name>
<feature type="region of interest" description="Disordered" evidence="1">
    <location>
        <begin position="1"/>
        <end position="25"/>
    </location>
</feature>
<evidence type="ECO:0000313" key="4">
    <source>
        <dbReference type="Proteomes" id="UP000008810"/>
    </source>
</evidence>
<accession>I1GY38</accession>
<evidence type="ECO:0000313" key="3">
    <source>
        <dbReference type="EnsemblPlants" id="KQK18041"/>
    </source>
</evidence>
<feature type="compositionally biased region" description="Low complexity" evidence="1">
    <location>
        <begin position="1"/>
        <end position="10"/>
    </location>
</feature>
<organism evidence="2">
    <name type="scientific">Brachypodium distachyon</name>
    <name type="common">Purple false brome</name>
    <name type="synonym">Trachynia distachya</name>
    <dbReference type="NCBI Taxonomy" id="15368"/>
    <lineage>
        <taxon>Eukaryota</taxon>
        <taxon>Viridiplantae</taxon>
        <taxon>Streptophyta</taxon>
        <taxon>Embryophyta</taxon>
        <taxon>Tracheophyta</taxon>
        <taxon>Spermatophyta</taxon>
        <taxon>Magnoliopsida</taxon>
        <taxon>Liliopsida</taxon>
        <taxon>Poales</taxon>
        <taxon>Poaceae</taxon>
        <taxon>BOP clade</taxon>
        <taxon>Pooideae</taxon>
        <taxon>Stipodae</taxon>
        <taxon>Brachypodieae</taxon>
        <taxon>Brachypodium</taxon>
    </lineage>
</organism>
<dbReference type="HOGENOM" id="CLU_947805_0_0_1"/>
<keyword evidence="4" id="KW-1185">Reference proteome</keyword>
<dbReference type="AlphaFoldDB" id="I1GY38"/>
<dbReference type="InParanoid" id="I1GY38"/>
<evidence type="ECO:0000256" key="1">
    <source>
        <dbReference type="SAM" id="MobiDB-lite"/>
    </source>
</evidence>
<reference evidence="2 3" key="1">
    <citation type="journal article" date="2010" name="Nature">
        <title>Genome sequencing and analysis of the model grass Brachypodium distachyon.</title>
        <authorList>
            <consortium name="International Brachypodium Initiative"/>
        </authorList>
    </citation>
    <scope>NUCLEOTIDE SEQUENCE [LARGE SCALE GENOMIC DNA]</scope>
    <source>
        <strain evidence="2 3">Bd21</strain>
    </source>
</reference>
<dbReference type="Proteomes" id="UP000008810">
    <property type="component" value="Chromosome 1"/>
</dbReference>
<protein>
    <submittedName>
        <fullName evidence="2 3">Uncharacterized protein</fullName>
    </submittedName>
</protein>
<dbReference type="Gramene" id="KQK18041">
    <property type="protein sequence ID" value="KQK18041"/>
    <property type="gene ID" value="BRADI_1g38200v3"/>
</dbReference>
<feature type="region of interest" description="Disordered" evidence="1">
    <location>
        <begin position="39"/>
        <end position="74"/>
    </location>
</feature>
<reference evidence="2" key="2">
    <citation type="submission" date="2017-06" db="EMBL/GenBank/DDBJ databases">
        <title>WGS assembly of Brachypodium distachyon.</title>
        <authorList>
            <consortium name="The International Brachypodium Initiative"/>
            <person name="Lucas S."/>
            <person name="Harmon-Smith M."/>
            <person name="Lail K."/>
            <person name="Tice H."/>
            <person name="Grimwood J."/>
            <person name="Bruce D."/>
            <person name="Barry K."/>
            <person name="Shu S."/>
            <person name="Lindquist E."/>
            <person name="Wang M."/>
            <person name="Pitluck S."/>
            <person name="Vogel J.P."/>
            <person name="Garvin D.F."/>
            <person name="Mockler T.C."/>
            <person name="Schmutz J."/>
            <person name="Rokhsar D."/>
            <person name="Bevan M.W."/>
        </authorList>
    </citation>
    <scope>NUCLEOTIDE SEQUENCE</scope>
    <source>
        <strain evidence="2">Bd21</strain>
    </source>
</reference>